<dbReference type="InterPro" id="IPR036397">
    <property type="entry name" value="RNaseH_sf"/>
</dbReference>
<gene>
    <name evidence="4" type="ORF">Adt_48373</name>
</gene>
<dbReference type="Gene3D" id="3.30.420.10">
    <property type="entry name" value="Ribonuclease H-like superfamily/Ribonuclease H"/>
    <property type="match status" value="1"/>
</dbReference>
<dbReference type="Pfam" id="PF17919">
    <property type="entry name" value="RT_RNaseH_2"/>
    <property type="match status" value="1"/>
</dbReference>
<evidence type="ECO:0000313" key="5">
    <source>
        <dbReference type="Proteomes" id="UP001604336"/>
    </source>
</evidence>
<dbReference type="SUPFAM" id="SSF56672">
    <property type="entry name" value="DNA/RNA polymerases"/>
    <property type="match status" value="1"/>
</dbReference>
<dbReference type="Proteomes" id="UP001604336">
    <property type="component" value="Unassembled WGS sequence"/>
</dbReference>
<evidence type="ECO:0000313" key="4">
    <source>
        <dbReference type="EMBL" id="KAL2454128.1"/>
    </source>
</evidence>
<comment type="caution">
    <text evidence="4">The sequence shown here is derived from an EMBL/GenBank/DDBJ whole genome shotgun (WGS) entry which is preliminary data.</text>
</comment>
<organism evidence="4 5">
    <name type="scientific">Abeliophyllum distichum</name>
    <dbReference type="NCBI Taxonomy" id="126358"/>
    <lineage>
        <taxon>Eukaryota</taxon>
        <taxon>Viridiplantae</taxon>
        <taxon>Streptophyta</taxon>
        <taxon>Embryophyta</taxon>
        <taxon>Tracheophyta</taxon>
        <taxon>Spermatophyta</taxon>
        <taxon>Magnoliopsida</taxon>
        <taxon>eudicotyledons</taxon>
        <taxon>Gunneridae</taxon>
        <taxon>Pentapetalae</taxon>
        <taxon>asterids</taxon>
        <taxon>lamiids</taxon>
        <taxon>Lamiales</taxon>
        <taxon>Oleaceae</taxon>
        <taxon>Forsythieae</taxon>
        <taxon>Abeliophyllum</taxon>
    </lineage>
</organism>
<protein>
    <submittedName>
        <fullName evidence="4">Ribonuclease H</fullName>
    </submittedName>
</protein>
<feature type="domain" description="RNase H type-1" evidence="2">
    <location>
        <begin position="302"/>
        <end position="360"/>
    </location>
</feature>
<dbReference type="InterPro" id="IPR043502">
    <property type="entry name" value="DNA/RNA_pol_sf"/>
</dbReference>
<dbReference type="SUPFAM" id="SSF53098">
    <property type="entry name" value="Ribonuclease H-like"/>
    <property type="match status" value="1"/>
</dbReference>
<dbReference type="Gene3D" id="3.30.70.270">
    <property type="match status" value="1"/>
</dbReference>
<dbReference type="InterPro" id="IPR041577">
    <property type="entry name" value="RT_RNaseH_2"/>
</dbReference>
<dbReference type="InterPro" id="IPR012337">
    <property type="entry name" value="RNaseH-like_sf"/>
</dbReference>
<dbReference type="PANTHER" id="PTHR48475:SF2">
    <property type="entry name" value="RIBONUCLEASE H"/>
    <property type="match status" value="1"/>
</dbReference>
<evidence type="ECO:0000259" key="3">
    <source>
        <dbReference type="Pfam" id="PF17919"/>
    </source>
</evidence>
<sequence length="360" mass="41491">MLYVETEFPTRNSDVEDLGRLDPRSDMHERKAEPVEKLELIEVDLNHPDKVLPHWERTQRTNIEGINPKISCYRLNTSPDVKPRQQRRHPLNSKRYEALAKEVDKLLKCDFIRESLYPQWVANPVLGKFLGYMVHRRGIEANPEKIRALQEMRPPTKIKEVQSLTGRIAALSRLVSKSTDKCKPFFDALRGGKEFKWGEECQLAFEELKRQLAQPPLLSKPLIKEVLTLYLALSKHSISSVLIRTDESVQHPVYYVSQALHDAELNYTPMEKIDICPYHPGARTQCQKRGVLDSLCRWIINRNSRRGWVVLMSPDLEPLCQSLRFDFHASNNMAEYEALIVGLGFAKSMGAFKLLVNSDS</sequence>
<accession>A0ABD1NR74</accession>
<name>A0ABD1NR74_9LAMI</name>
<dbReference type="Pfam" id="PF13456">
    <property type="entry name" value="RVT_3"/>
    <property type="match status" value="1"/>
</dbReference>
<keyword evidence="5" id="KW-1185">Reference proteome</keyword>
<dbReference type="PANTHER" id="PTHR48475">
    <property type="entry name" value="RIBONUCLEASE H"/>
    <property type="match status" value="1"/>
</dbReference>
<feature type="domain" description="Reverse transcriptase/retrotransposon-derived protein RNase H-like" evidence="3">
    <location>
        <begin position="197"/>
        <end position="272"/>
    </location>
</feature>
<dbReference type="EMBL" id="JBFOLK010000469">
    <property type="protein sequence ID" value="KAL2454128.1"/>
    <property type="molecule type" value="Genomic_DNA"/>
</dbReference>
<proteinExistence type="predicted"/>
<reference evidence="5" key="1">
    <citation type="submission" date="2024-07" db="EMBL/GenBank/DDBJ databases">
        <title>Two chromosome-level genome assemblies of Korean endemic species Abeliophyllum distichum and Forsythia ovata (Oleaceae).</title>
        <authorList>
            <person name="Jang H."/>
        </authorList>
    </citation>
    <scope>NUCLEOTIDE SEQUENCE [LARGE SCALE GENOMIC DNA]</scope>
</reference>
<dbReference type="InterPro" id="IPR043128">
    <property type="entry name" value="Rev_trsase/Diguanyl_cyclase"/>
</dbReference>
<feature type="compositionally biased region" description="Basic and acidic residues" evidence="1">
    <location>
        <begin position="13"/>
        <end position="31"/>
    </location>
</feature>
<evidence type="ECO:0000256" key="1">
    <source>
        <dbReference type="SAM" id="MobiDB-lite"/>
    </source>
</evidence>
<dbReference type="InterPro" id="IPR002156">
    <property type="entry name" value="RNaseH_domain"/>
</dbReference>
<feature type="region of interest" description="Disordered" evidence="1">
    <location>
        <begin position="1"/>
        <end position="31"/>
    </location>
</feature>
<dbReference type="AlphaFoldDB" id="A0ABD1NR74"/>
<evidence type="ECO:0000259" key="2">
    <source>
        <dbReference type="Pfam" id="PF13456"/>
    </source>
</evidence>